<protein>
    <submittedName>
        <fullName evidence="1">7127_t:CDS:1</fullName>
    </submittedName>
</protein>
<accession>A0A9N9FA68</accession>
<dbReference type="EMBL" id="CAJVPP010000908">
    <property type="protein sequence ID" value="CAG8521383.1"/>
    <property type="molecule type" value="Genomic_DNA"/>
</dbReference>
<dbReference type="GO" id="GO:0007096">
    <property type="term" value="P:regulation of exit from mitosis"/>
    <property type="evidence" value="ECO:0007669"/>
    <property type="project" value="InterPro"/>
</dbReference>
<dbReference type="PANTHER" id="PTHR15681">
    <property type="entry name" value="MAD2L1-BINDING PROTEIN"/>
    <property type="match status" value="1"/>
</dbReference>
<dbReference type="Proteomes" id="UP000789375">
    <property type="component" value="Unassembled WGS sequence"/>
</dbReference>
<dbReference type="InterPro" id="IPR009511">
    <property type="entry name" value="MAD1/Cdc20-bound-Mad2-bd"/>
</dbReference>
<evidence type="ECO:0000313" key="2">
    <source>
        <dbReference type="Proteomes" id="UP000789375"/>
    </source>
</evidence>
<comment type="caution">
    <text evidence="1">The sequence shown here is derived from an EMBL/GenBank/DDBJ whole genome shotgun (WGS) entry which is preliminary data.</text>
</comment>
<proteinExistence type="predicted"/>
<dbReference type="PANTHER" id="PTHR15681:SF1">
    <property type="entry name" value="MAD2L1-BINDING PROTEIN"/>
    <property type="match status" value="1"/>
</dbReference>
<name>A0A9N9FA68_FUNMO</name>
<sequence length="247" mass="27763">MVIVVPNSSTINVIFTHLLSASFAAKLVIAFVKHLISNSQVLFETITTTFQHIVAYHGCLESISLTIMLGNLATSPKEIYIMEFLNVCADHMLQLDENNLMEQFQREEASERKLLRSLMGKLNDQPLVMTRLHILIRTSRCNPPPNLIPKQLFKLNTHKVSTLTISSKGLFSKQNVNNAIMDAKFIEDVGKHSTKILAQDVGENDLIMIGSSNVEKNEVNGNDVKDCKDDLIWYCFKNALIGFAALW</sequence>
<gene>
    <name evidence="1" type="ORF">FMOSSE_LOCUS5049</name>
</gene>
<reference evidence="1" key="1">
    <citation type="submission" date="2021-06" db="EMBL/GenBank/DDBJ databases">
        <authorList>
            <person name="Kallberg Y."/>
            <person name="Tangrot J."/>
            <person name="Rosling A."/>
        </authorList>
    </citation>
    <scope>NUCLEOTIDE SEQUENCE</scope>
    <source>
        <strain evidence="1">87-6 pot B 2015</strain>
    </source>
</reference>
<dbReference type="Gene3D" id="3.30.900.20">
    <property type="match status" value="1"/>
</dbReference>
<dbReference type="AlphaFoldDB" id="A0A9N9FA68"/>
<keyword evidence="2" id="KW-1185">Reference proteome</keyword>
<dbReference type="GO" id="GO:0005634">
    <property type="term" value="C:nucleus"/>
    <property type="evidence" value="ECO:0007669"/>
    <property type="project" value="InterPro"/>
</dbReference>
<organism evidence="1 2">
    <name type="scientific">Funneliformis mosseae</name>
    <name type="common">Endomycorrhizal fungus</name>
    <name type="synonym">Glomus mosseae</name>
    <dbReference type="NCBI Taxonomy" id="27381"/>
    <lineage>
        <taxon>Eukaryota</taxon>
        <taxon>Fungi</taxon>
        <taxon>Fungi incertae sedis</taxon>
        <taxon>Mucoromycota</taxon>
        <taxon>Glomeromycotina</taxon>
        <taxon>Glomeromycetes</taxon>
        <taxon>Glomerales</taxon>
        <taxon>Glomeraceae</taxon>
        <taxon>Funneliformis</taxon>
    </lineage>
</organism>
<dbReference type="InterPro" id="IPR053729">
    <property type="entry name" value="MAD2L1BP_domain_sf"/>
</dbReference>
<evidence type="ECO:0000313" key="1">
    <source>
        <dbReference type="EMBL" id="CAG8521383.1"/>
    </source>
</evidence>